<dbReference type="Proteomes" id="UP001150581">
    <property type="component" value="Unassembled WGS sequence"/>
</dbReference>
<accession>A0ACC1I081</accession>
<evidence type="ECO:0000313" key="1">
    <source>
        <dbReference type="EMBL" id="KAJ1884606.1"/>
    </source>
</evidence>
<name>A0ACC1I081_9FUNG</name>
<evidence type="ECO:0000313" key="2">
    <source>
        <dbReference type="Proteomes" id="UP001150581"/>
    </source>
</evidence>
<protein>
    <submittedName>
        <fullName evidence="1">Uncharacterized protein</fullName>
    </submittedName>
</protein>
<organism evidence="1 2">
    <name type="scientific">Kickxella alabastrina</name>
    <dbReference type="NCBI Taxonomy" id="61397"/>
    <lineage>
        <taxon>Eukaryota</taxon>
        <taxon>Fungi</taxon>
        <taxon>Fungi incertae sedis</taxon>
        <taxon>Zoopagomycota</taxon>
        <taxon>Kickxellomycotina</taxon>
        <taxon>Kickxellomycetes</taxon>
        <taxon>Kickxellales</taxon>
        <taxon>Kickxellaceae</taxon>
        <taxon>Kickxella</taxon>
    </lineage>
</organism>
<feature type="non-terminal residue" evidence="1">
    <location>
        <position position="525"/>
    </location>
</feature>
<keyword evidence="2" id="KW-1185">Reference proteome</keyword>
<gene>
    <name evidence="1" type="ORF">LPJ66_010532</name>
</gene>
<dbReference type="EMBL" id="JANBPG010002793">
    <property type="protein sequence ID" value="KAJ1884606.1"/>
    <property type="molecule type" value="Genomic_DNA"/>
</dbReference>
<comment type="caution">
    <text evidence="1">The sequence shown here is derived from an EMBL/GenBank/DDBJ whole genome shotgun (WGS) entry which is preliminary data.</text>
</comment>
<reference evidence="1" key="1">
    <citation type="submission" date="2022-07" db="EMBL/GenBank/DDBJ databases">
        <title>Phylogenomic reconstructions and comparative analyses of Kickxellomycotina fungi.</title>
        <authorList>
            <person name="Reynolds N.K."/>
            <person name="Stajich J.E."/>
            <person name="Barry K."/>
            <person name="Grigoriev I.V."/>
            <person name="Crous P."/>
            <person name="Smith M.E."/>
        </authorList>
    </citation>
    <scope>NUCLEOTIDE SEQUENCE</scope>
    <source>
        <strain evidence="1">Benny 63K</strain>
    </source>
</reference>
<proteinExistence type="predicted"/>
<sequence>MSMLPHRNTRALLVPVICVALLVPFSAAATETSDTATAASASASDGQRLAVPSGYILDSTLTVTGSCFDEDLRDQVTESLLLLSQQQQQSHAGIPTPTSAVEETPFDSNSVSDSDPVRTEPPIDDDDGDEPHQQKALRRQTGVMFLEHGSGSGIVPRKFTIPEPSIVAEAGEKHIAILPAKPHGAVAREQRLMKREGVESSRVALVDTMVLVTVDGRMYGIKRSDGTILWRREGLLDLEHNNTTAESRGMVWTKGRPVAQSKSTASMAGAAAGSLPKLDAEHIVDDEADEDIEDIDDEEEWLLEQGIDWRSDPQVLRQQREWLQRQKAKARARERAKSGQFGRDSNSSFGNAGSEKLQDVLYIAEPGSGGGALYLYTLESGLHRLPLTIQDLVDRSPVQVNGVLYTGTKDTHFVAVDLSSGQLLSLYESEGSSGARILLGEKRNRVRITPTTANNNIIRQSALDWDWELHHRSVDAPALDADIDALLVELGDAAETLSGARGPAKFVTTHDGGFVMVEAQTGMPL</sequence>